<dbReference type="PANTHER" id="PTHR17204:SF25">
    <property type="entry name" value="RRM DOMAIN-CONTAINING PROTEIN"/>
    <property type="match status" value="1"/>
</dbReference>
<dbReference type="Pfam" id="PF05843">
    <property type="entry name" value="Suf"/>
    <property type="match status" value="1"/>
</dbReference>
<dbReference type="InterPro" id="IPR008847">
    <property type="entry name" value="Suf"/>
</dbReference>
<dbReference type="Proteomes" id="UP001187192">
    <property type="component" value="Unassembled WGS sequence"/>
</dbReference>
<evidence type="ECO:0000256" key="5">
    <source>
        <dbReference type="ARBA" id="ARBA00023187"/>
    </source>
</evidence>
<evidence type="ECO:0000256" key="6">
    <source>
        <dbReference type="ARBA" id="ARBA00023242"/>
    </source>
</evidence>
<dbReference type="GO" id="GO:0003723">
    <property type="term" value="F:RNA binding"/>
    <property type="evidence" value="ECO:0007669"/>
    <property type="project" value="UniProtKB-KW"/>
</dbReference>
<evidence type="ECO:0000256" key="2">
    <source>
        <dbReference type="ARBA" id="ARBA00022664"/>
    </source>
</evidence>
<keyword evidence="3" id="KW-0677">Repeat</keyword>
<dbReference type="AlphaFoldDB" id="A0AA88CWJ6"/>
<dbReference type="GO" id="GO:0005634">
    <property type="term" value="C:nucleus"/>
    <property type="evidence" value="ECO:0007669"/>
    <property type="project" value="UniProtKB-SubCell"/>
</dbReference>
<dbReference type="GO" id="GO:0006397">
    <property type="term" value="P:mRNA processing"/>
    <property type="evidence" value="ECO:0007669"/>
    <property type="project" value="UniProtKB-KW"/>
</dbReference>
<dbReference type="Gene3D" id="1.25.40.10">
    <property type="entry name" value="Tetratricopeptide repeat domain"/>
    <property type="match status" value="2"/>
</dbReference>
<dbReference type="InterPro" id="IPR011990">
    <property type="entry name" value="TPR-like_helical_dom_sf"/>
</dbReference>
<feature type="region of interest" description="Disordered" evidence="7">
    <location>
        <begin position="617"/>
        <end position="673"/>
    </location>
</feature>
<evidence type="ECO:0000256" key="1">
    <source>
        <dbReference type="ARBA" id="ARBA00004123"/>
    </source>
</evidence>
<feature type="region of interest" description="Disordered" evidence="7">
    <location>
        <begin position="742"/>
        <end position="855"/>
    </location>
</feature>
<accession>A0AA88CWJ6</accession>
<feature type="compositionally biased region" description="Basic and acidic residues" evidence="7">
    <location>
        <begin position="830"/>
        <end position="855"/>
    </location>
</feature>
<organism evidence="10 11">
    <name type="scientific">Ficus carica</name>
    <name type="common">Common fig</name>
    <dbReference type="NCBI Taxonomy" id="3494"/>
    <lineage>
        <taxon>Eukaryota</taxon>
        <taxon>Viridiplantae</taxon>
        <taxon>Streptophyta</taxon>
        <taxon>Embryophyta</taxon>
        <taxon>Tracheophyta</taxon>
        <taxon>Spermatophyta</taxon>
        <taxon>Magnoliopsida</taxon>
        <taxon>eudicotyledons</taxon>
        <taxon>Gunneridae</taxon>
        <taxon>Pentapetalae</taxon>
        <taxon>rosids</taxon>
        <taxon>fabids</taxon>
        <taxon>Rosales</taxon>
        <taxon>Moraceae</taxon>
        <taxon>Ficeae</taxon>
        <taxon>Ficus</taxon>
    </lineage>
</organism>
<feature type="region of interest" description="Disordered" evidence="7">
    <location>
        <begin position="1"/>
        <end position="63"/>
    </location>
</feature>
<feature type="compositionally biased region" description="Polar residues" evidence="7">
    <location>
        <begin position="787"/>
        <end position="800"/>
    </location>
</feature>
<dbReference type="SMART" id="SM00386">
    <property type="entry name" value="HAT"/>
    <property type="match status" value="6"/>
</dbReference>
<dbReference type="InterPro" id="IPR008669">
    <property type="entry name" value="LSM_interact"/>
</dbReference>
<evidence type="ECO:0008006" key="12">
    <source>
        <dbReference type="Google" id="ProtNLM"/>
    </source>
</evidence>
<dbReference type="Pfam" id="PF05391">
    <property type="entry name" value="Lsm_interact"/>
    <property type="match status" value="1"/>
</dbReference>
<evidence type="ECO:0000256" key="3">
    <source>
        <dbReference type="ARBA" id="ARBA00022737"/>
    </source>
</evidence>
<proteinExistence type="predicted"/>
<dbReference type="InterPro" id="IPR003107">
    <property type="entry name" value="HAT"/>
</dbReference>
<reference evidence="10" key="1">
    <citation type="submission" date="2023-07" db="EMBL/GenBank/DDBJ databases">
        <title>draft genome sequence of fig (Ficus carica).</title>
        <authorList>
            <person name="Takahashi T."/>
            <person name="Nishimura K."/>
        </authorList>
    </citation>
    <scope>NUCLEOTIDE SEQUENCE</scope>
</reference>
<evidence type="ECO:0000313" key="11">
    <source>
        <dbReference type="Proteomes" id="UP001187192"/>
    </source>
</evidence>
<feature type="compositionally biased region" description="Basic and acidic residues" evidence="7">
    <location>
        <begin position="644"/>
        <end position="673"/>
    </location>
</feature>
<keyword evidence="4" id="KW-0694">RNA-binding</keyword>
<feature type="domain" description="LSM-interacting" evidence="8">
    <location>
        <begin position="839"/>
        <end position="854"/>
    </location>
</feature>
<sequence>MEDETLTSKPQLPTSEEDDLDHDAPDQSMADLPHHSPTSPPSGSDSDSDSDSGSGTNSEDDEAQDKLQLQTLENDLSANPSNYEAHVQYINLLRKMGDIEKLRRAREAMSELFPLTPAMWQDWARDESSLIAGTEAFSAIEKLYERGVSDYLSASLWSNYLDFIQEYDPSVRECSPAGISKARDLFERALTATGLHVAEGNKIWEAYREFEQAILKTIDEADIQAKEKQVQCIRSIFHRQLSVPLVNMRSTLLVHKAWEVEQGGMLDNESSDLDGVSSHVASAYQKALDMYNARAHHEEKISRQDIPDLERLQEFMDYLKFEKSSGDPARVQILYERAITDFPVSSDLWLDYTRYLDRTLKVGRTVSNVYSRAIKNCPWVGELWVRYLLSLERNRASEKEIAAVFEKALQCTFSTLEEYLDLFLTRVDGLRRRILFGNEVENVLDYSLIRETFQNASDYLAPLLKNTDAFLRLYAYWARLELRIGKDLVAARGVWESLLKICGSMLEAWQSYIAMEKELGHMKEARALYKRCYSKRFPGTGSETIFAARNSIELEFNLLCLMIPSLPKNRIIQDICHTWLRFEREFGTLEDLDHALQKVSHRLEELQLFRAREESKSAEERENISKKNVREKRKPVSDISDEQSPAKKQKDAGENRKKVHEKDKTLLQNVDEKDNREEIKTQVEELDIKIEERTKDSIPEKARVFTDQCTAFVSNLHLKANDSHLAAAMAKNRQALLGRKLSIARSNPKHGKRDASGRSLQGAQEHGTDQTDIAGGSASKESVEAFKQSSAPPLALQSNPRKPRVDHIQLKGKNTFAVPRNVSTLSRTAKKPETEEQEDEKPKSNDEFRKMFIKG</sequence>
<keyword evidence="11" id="KW-1185">Reference proteome</keyword>
<evidence type="ECO:0000313" key="10">
    <source>
        <dbReference type="EMBL" id="GMN33251.1"/>
    </source>
</evidence>
<name>A0AA88CWJ6_FICCA</name>
<evidence type="ECO:0000259" key="8">
    <source>
        <dbReference type="Pfam" id="PF05391"/>
    </source>
</evidence>
<keyword evidence="6" id="KW-0539">Nucleus</keyword>
<dbReference type="GO" id="GO:0008380">
    <property type="term" value="P:RNA splicing"/>
    <property type="evidence" value="ECO:0007669"/>
    <property type="project" value="UniProtKB-KW"/>
</dbReference>
<dbReference type="EMBL" id="BTGU01000004">
    <property type="protein sequence ID" value="GMN33251.1"/>
    <property type="molecule type" value="Genomic_DNA"/>
</dbReference>
<feature type="compositionally biased region" description="Low complexity" evidence="7">
    <location>
        <begin position="41"/>
        <end position="57"/>
    </location>
</feature>
<protein>
    <recommendedName>
        <fullName evidence="12">Squamous cell carcinoma antigen recognized by T-cells 3</fullName>
    </recommendedName>
</protein>
<evidence type="ECO:0000256" key="4">
    <source>
        <dbReference type="ARBA" id="ARBA00022884"/>
    </source>
</evidence>
<feature type="domain" description="Suppressor of forked" evidence="9">
    <location>
        <begin position="69"/>
        <end position="416"/>
    </location>
</feature>
<comment type="caution">
    <text evidence="10">The sequence shown here is derived from an EMBL/GenBank/DDBJ whole genome shotgun (WGS) entry which is preliminary data.</text>
</comment>
<keyword evidence="5" id="KW-0508">mRNA splicing</keyword>
<evidence type="ECO:0000256" key="7">
    <source>
        <dbReference type="SAM" id="MobiDB-lite"/>
    </source>
</evidence>
<dbReference type="SUPFAM" id="SSF48452">
    <property type="entry name" value="TPR-like"/>
    <property type="match status" value="1"/>
</dbReference>
<gene>
    <name evidence="10" type="ORF">TIFTF001_004065</name>
</gene>
<comment type="subcellular location">
    <subcellularLocation>
        <location evidence="1">Nucleus</location>
    </subcellularLocation>
</comment>
<dbReference type="PANTHER" id="PTHR17204">
    <property type="entry name" value="PRE-MRNA PROCESSING PROTEIN PRP39-RELATED"/>
    <property type="match status" value="1"/>
</dbReference>
<evidence type="ECO:0000259" key="9">
    <source>
        <dbReference type="Pfam" id="PF05843"/>
    </source>
</evidence>
<keyword evidence="2" id="KW-0507">mRNA processing</keyword>